<evidence type="ECO:0000259" key="8">
    <source>
        <dbReference type="Pfam" id="PF00482"/>
    </source>
</evidence>
<evidence type="ECO:0000313" key="9">
    <source>
        <dbReference type="EMBL" id="CNG45638.1"/>
    </source>
</evidence>
<evidence type="ECO:0000256" key="1">
    <source>
        <dbReference type="ARBA" id="ARBA00004651"/>
    </source>
</evidence>
<name>A0A0T9MTI5_YERIN</name>
<gene>
    <name evidence="9" type="ORF">ERS008530_03795</name>
</gene>
<keyword evidence="6 7" id="KW-0472">Membrane</keyword>
<evidence type="ECO:0000256" key="6">
    <source>
        <dbReference type="ARBA" id="ARBA00023136"/>
    </source>
</evidence>
<reference evidence="9 10" key="1">
    <citation type="submission" date="2015-03" db="EMBL/GenBank/DDBJ databases">
        <authorList>
            <person name="Murphy D."/>
        </authorList>
    </citation>
    <scope>NUCLEOTIDE SEQUENCE [LARGE SCALE GENOMIC DNA]</scope>
    <source>
        <strain evidence="9 10">BR165/97</strain>
    </source>
</reference>
<feature type="transmembrane region" description="Helical" evidence="7">
    <location>
        <begin position="146"/>
        <end position="163"/>
    </location>
</feature>
<protein>
    <submittedName>
        <fullName evidence="9">Type IV pilus integral membrane protein</fullName>
    </submittedName>
</protein>
<accession>A0A0T9MTI5</accession>
<evidence type="ECO:0000256" key="2">
    <source>
        <dbReference type="ARBA" id="ARBA00005745"/>
    </source>
</evidence>
<dbReference type="InterPro" id="IPR003004">
    <property type="entry name" value="GspF/PilC"/>
</dbReference>
<dbReference type="EMBL" id="CPZJ01000019">
    <property type="protein sequence ID" value="CNG45638.1"/>
    <property type="molecule type" value="Genomic_DNA"/>
</dbReference>
<feature type="transmembrane region" description="Helical" evidence="7">
    <location>
        <begin position="183"/>
        <end position="213"/>
    </location>
</feature>
<proteinExistence type="inferred from homology"/>
<dbReference type="Gene3D" id="1.20.81.30">
    <property type="entry name" value="Type II secretion system (T2SS), domain F"/>
    <property type="match status" value="1"/>
</dbReference>
<dbReference type="GO" id="GO:0005886">
    <property type="term" value="C:plasma membrane"/>
    <property type="evidence" value="ECO:0007669"/>
    <property type="project" value="UniProtKB-SubCell"/>
</dbReference>
<feature type="domain" description="Type II secretion system protein GspF" evidence="8">
    <location>
        <begin position="44"/>
        <end position="160"/>
    </location>
</feature>
<evidence type="ECO:0000256" key="4">
    <source>
        <dbReference type="ARBA" id="ARBA00022692"/>
    </source>
</evidence>
<sequence length="375" mass="42191">MISWIKARLKSLPSTEIRPPAWFSRLDIWVARKTFFMSERRHLYEQLAFLLDNKSSLKEAITKLQYAARQKGKERSSLMYCLSDIHSALTTGQTLDKGLSPWVPHNESTIIMSARLTGDLSNALKRTIQNIDTIGKLKSKVISSQIYPVFLCIGTLVAMHFLNDKYIPTVLAIIPREALTGKLALFVGITEFFVSNMFLLLSAIALTIISILWTMPNLTGKVRNRVLDRLFPWSVYKETEGATFLLNYAALMHPSIRMEQALHLLCVYASPWLFERLDATRRKLSKGVNFGQALLSTGFNFPSRDAAVHLSILSGGNDAQDLIKSFASFWQAESLSKITKTCAVVNFVILLFNASYIVLQILASVEINALVKTLH</sequence>
<keyword evidence="3" id="KW-1003">Cell membrane</keyword>
<evidence type="ECO:0000256" key="7">
    <source>
        <dbReference type="SAM" id="Phobius"/>
    </source>
</evidence>
<dbReference type="AlphaFoldDB" id="A0A0T9MTI5"/>
<dbReference type="PANTHER" id="PTHR30012">
    <property type="entry name" value="GENERAL SECRETION PATHWAY PROTEIN"/>
    <property type="match status" value="1"/>
</dbReference>
<dbReference type="InterPro" id="IPR018076">
    <property type="entry name" value="T2SS_GspF_dom"/>
</dbReference>
<dbReference type="RefSeq" id="WP_050074358.1">
    <property type="nucleotide sequence ID" value="NZ_CPZJ01000019.1"/>
</dbReference>
<keyword evidence="5 7" id="KW-1133">Transmembrane helix</keyword>
<evidence type="ECO:0000256" key="3">
    <source>
        <dbReference type="ARBA" id="ARBA00022475"/>
    </source>
</evidence>
<feature type="transmembrane region" description="Helical" evidence="7">
    <location>
        <begin position="343"/>
        <end position="363"/>
    </location>
</feature>
<evidence type="ECO:0000256" key="5">
    <source>
        <dbReference type="ARBA" id="ARBA00022989"/>
    </source>
</evidence>
<evidence type="ECO:0000313" key="10">
    <source>
        <dbReference type="Proteomes" id="UP000038750"/>
    </source>
</evidence>
<dbReference type="PANTHER" id="PTHR30012:SF0">
    <property type="entry name" value="TYPE II SECRETION SYSTEM PROTEIN F-RELATED"/>
    <property type="match status" value="1"/>
</dbReference>
<comment type="subcellular location">
    <subcellularLocation>
        <location evidence="1">Cell membrane</location>
        <topology evidence="1">Multi-pass membrane protein</topology>
    </subcellularLocation>
</comment>
<dbReference type="Pfam" id="PF00482">
    <property type="entry name" value="T2SSF"/>
    <property type="match status" value="1"/>
</dbReference>
<dbReference type="OrthoDB" id="7031359at2"/>
<keyword evidence="4 7" id="KW-0812">Transmembrane</keyword>
<organism evidence="9 10">
    <name type="scientific">Yersinia intermedia</name>
    <dbReference type="NCBI Taxonomy" id="631"/>
    <lineage>
        <taxon>Bacteria</taxon>
        <taxon>Pseudomonadati</taxon>
        <taxon>Pseudomonadota</taxon>
        <taxon>Gammaproteobacteria</taxon>
        <taxon>Enterobacterales</taxon>
        <taxon>Yersiniaceae</taxon>
        <taxon>Yersinia</taxon>
    </lineage>
</organism>
<comment type="similarity">
    <text evidence="2">Belongs to the GSP F family.</text>
</comment>
<dbReference type="Proteomes" id="UP000038750">
    <property type="component" value="Unassembled WGS sequence"/>
</dbReference>
<dbReference type="InterPro" id="IPR042094">
    <property type="entry name" value="T2SS_GspF_sf"/>
</dbReference>